<gene>
    <name evidence="2" type="ORF">MSAN_01191500</name>
</gene>
<evidence type="ECO:0000313" key="3">
    <source>
        <dbReference type="Proteomes" id="UP000623467"/>
    </source>
</evidence>
<dbReference type="PANTHER" id="PTHR33112:SF16">
    <property type="entry name" value="HETEROKARYON INCOMPATIBILITY DOMAIN-CONTAINING PROTEIN"/>
    <property type="match status" value="1"/>
</dbReference>
<proteinExistence type="predicted"/>
<dbReference type="AlphaFoldDB" id="A0A8H6YI48"/>
<sequence>MKWTGWKSFLCCNHESSESQVISPEDLRTDMSIVVAGSASSPPGLAFPSAAPLSVPLSRRSLDNRVDLNSQAASTIDAVPLPYRPDPRQLVCLNCWEQLFCHGQLWTHTKRYIGVSTTVAELKTGAGPPANCNSCRLMLRSIELFATNPPPFCPRLLGAPESTPLEFRFSKGRDGSFEVFRTEVNALQANMVMDTYVLNGKHKQAMGLENALDETRDMNLDVTQEETFALARHWLEECTTKHPDCPSYSLRPLPSRVVDVGDSTQPSRLLLTHGVAAPYVALSYCWGSPQQYTTTCANIAAMTEAIDTSLTSTTIAHAITATRRLGLRYLWVDALCIIQDDESDKRTEIACMRDIYKNAYCTIVVESAADSAEGFLLPHSDIMLPKYHLPFLGADGECGAVYLRPSESYDYHPQASAINTRAWTLEERLLSPRKLIYTSKQVRWECQSHHALYTLLDAHRLHNATQFEYPEPTLTGTAKLKRFWDLLLNEYSARECTNPKDKLRAFGGLAAEFHNVFPEDRYVAGLWREWVFVDLLWTTHGDMPLRPRPARYRAPSWSWAAVDSPVLSPRFEWCLGRAEAGRFFEVLDCNTMLLSPNAPYGEVTTGRVTVRGYMQEGRLCFNPAMKYDKYTVCGLDEEPAISWIASLDALGDEKITSVYCLWVNEADHGQMGLILVPVEGEACFSRIGTFDTAKREHKVNGKQWLVRSGERRVIDII</sequence>
<protein>
    <submittedName>
        <fullName evidence="2">HET-domain-containing protein</fullName>
    </submittedName>
</protein>
<dbReference type="OrthoDB" id="5125733at2759"/>
<dbReference type="InterPro" id="IPR010730">
    <property type="entry name" value="HET"/>
</dbReference>
<reference evidence="2" key="1">
    <citation type="submission" date="2020-05" db="EMBL/GenBank/DDBJ databases">
        <title>Mycena genomes resolve the evolution of fungal bioluminescence.</title>
        <authorList>
            <person name="Tsai I.J."/>
        </authorList>
    </citation>
    <scope>NUCLEOTIDE SEQUENCE</scope>
    <source>
        <strain evidence="2">160909Yilan</strain>
    </source>
</reference>
<dbReference type="EMBL" id="JACAZH010000008">
    <property type="protein sequence ID" value="KAF7361575.1"/>
    <property type="molecule type" value="Genomic_DNA"/>
</dbReference>
<organism evidence="2 3">
    <name type="scientific">Mycena sanguinolenta</name>
    <dbReference type="NCBI Taxonomy" id="230812"/>
    <lineage>
        <taxon>Eukaryota</taxon>
        <taxon>Fungi</taxon>
        <taxon>Dikarya</taxon>
        <taxon>Basidiomycota</taxon>
        <taxon>Agaricomycotina</taxon>
        <taxon>Agaricomycetes</taxon>
        <taxon>Agaricomycetidae</taxon>
        <taxon>Agaricales</taxon>
        <taxon>Marasmiineae</taxon>
        <taxon>Mycenaceae</taxon>
        <taxon>Mycena</taxon>
    </lineage>
</organism>
<evidence type="ECO:0000259" key="1">
    <source>
        <dbReference type="Pfam" id="PF06985"/>
    </source>
</evidence>
<dbReference type="Pfam" id="PF06985">
    <property type="entry name" value="HET"/>
    <property type="match status" value="1"/>
</dbReference>
<name>A0A8H6YI48_9AGAR</name>
<feature type="domain" description="Heterokaryon incompatibility" evidence="1">
    <location>
        <begin position="279"/>
        <end position="427"/>
    </location>
</feature>
<evidence type="ECO:0000313" key="2">
    <source>
        <dbReference type="EMBL" id="KAF7361575.1"/>
    </source>
</evidence>
<keyword evidence="3" id="KW-1185">Reference proteome</keyword>
<dbReference type="PANTHER" id="PTHR33112">
    <property type="entry name" value="DOMAIN PROTEIN, PUTATIVE-RELATED"/>
    <property type="match status" value="1"/>
</dbReference>
<comment type="caution">
    <text evidence="2">The sequence shown here is derived from an EMBL/GenBank/DDBJ whole genome shotgun (WGS) entry which is preliminary data.</text>
</comment>
<accession>A0A8H6YI48</accession>
<dbReference type="Proteomes" id="UP000623467">
    <property type="component" value="Unassembled WGS sequence"/>
</dbReference>